<evidence type="ECO:0000313" key="11">
    <source>
        <dbReference type="EMBL" id="CUO26631.1"/>
    </source>
</evidence>
<feature type="transmembrane region" description="Helical" evidence="10">
    <location>
        <begin position="127"/>
        <end position="146"/>
    </location>
</feature>
<keyword evidence="11" id="KW-0449">Lipoprotein</keyword>
<proteinExistence type="inferred from homology"/>
<evidence type="ECO:0000256" key="6">
    <source>
        <dbReference type="ARBA" id="ARBA00022801"/>
    </source>
</evidence>
<evidence type="ECO:0000256" key="5">
    <source>
        <dbReference type="ARBA" id="ARBA00022750"/>
    </source>
</evidence>
<evidence type="ECO:0000256" key="1">
    <source>
        <dbReference type="ARBA" id="ARBA00006139"/>
    </source>
</evidence>
<name>A0A174DM26_9FIRM</name>
<sequence length="152" mass="17086">MIWTLLPGAVFLADGRLKKKAEEQLKENEQIPVCKGHIVLRKCHNRGVAGGGFADSTKKVEILTFFLLSGLWARLGALAGRRKCKAKKLGLALTIGGGMSNWYDRHKRGYVTDYVSFRFGPEKFRRLVFNVSDFCIFFGLTLLTAISCRESR</sequence>
<evidence type="ECO:0000256" key="8">
    <source>
        <dbReference type="ARBA" id="ARBA00023136"/>
    </source>
</evidence>
<keyword evidence="5" id="KW-0064">Aspartyl protease</keyword>
<keyword evidence="6" id="KW-0378">Hydrolase</keyword>
<keyword evidence="4 10" id="KW-0812">Transmembrane</keyword>
<keyword evidence="7 10" id="KW-1133">Transmembrane helix</keyword>
<dbReference type="PANTHER" id="PTHR33695">
    <property type="entry name" value="LIPOPROTEIN SIGNAL PEPTIDASE"/>
    <property type="match status" value="1"/>
</dbReference>
<keyword evidence="2" id="KW-1003">Cell membrane</keyword>
<dbReference type="GO" id="GO:0006508">
    <property type="term" value="P:proteolysis"/>
    <property type="evidence" value="ECO:0007669"/>
    <property type="project" value="UniProtKB-KW"/>
</dbReference>
<evidence type="ECO:0000256" key="2">
    <source>
        <dbReference type="ARBA" id="ARBA00022475"/>
    </source>
</evidence>
<organism evidence="11 12">
    <name type="scientific">Fusicatenibacter saccharivorans</name>
    <dbReference type="NCBI Taxonomy" id="1150298"/>
    <lineage>
        <taxon>Bacteria</taxon>
        <taxon>Bacillati</taxon>
        <taxon>Bacillota</taxon>
        <taxon>Clostridia</taxon>
        <taxon>Lachnospirales</taxon>
        <taxon>Lachnospiraceae</taxon>
        <taxon>Fusicatenibacter</taxon>
    </lineage>
</organism>
<dbReference type="Pfam" id="PF01252">
    <property type="entry name" value="Peptidase_A8"/>
    <property type="match status" value="1"/>
</dbReference>
<dbReference type="PANTHER" id="PTHR33695:SF1">
    <property type="entry name" value="LIPOPROTEIN SIGNAL PEPTIDASE"/>
    <property type="match status" value="1"/>
</dbReference>
<reference evidence="11 12" key="1">
    <citation type="submission" date="2015-09" db="EMBL/GenBank/DDBJ databases">
        <authorList>
            <consortium name="Pathogen Informatics"/>
        </authorList>
    </citation>
    <scope>NUCLEOTIDE SEQUENCE [LARGE SCALE GENOMIC DNA]</scope>
    <source>
        <strain evidence="11 12">2789STDY5608849</strain>
    </source>
</reference>
<dbReference type="EMBL" id="CYYV01000007">
    <property type="protein sequence ID" value="CUO26631.1"/>
    <property type="molecule type" value="Genomic_DNA"/>
</dbReference>
<keyword evidence="3" id="KW-0645">Protease</keyword>
<dbReference type="GO" id="GO:0004190">
    <property type="term" value="F:aspartic-type endopeptidase activity"/>
    <property type="evidence" value="ECO:0007669"/>
    <property type="project" value="UniProtKB-KW"/>
</dbReference>
<evidence type="ECO:0000256" key="3">
    <source>
        <dbReference type="ARBA" id="ARBA00022670"/>
    </source>
</evidence>
<gene>
    <name evidence="11" type="ORF">ERS852406_01598</name>
</gene>
<dbReference type="Proteomes" id="UP000095706">
    <property type="component" value="Unassembled WGS sequence"/>
</dbReference>
<dbReference type="InterPro" id="IPR001872">
    <property type="entry name" value="Peptidase_A8"/>
</dbReference>
<evidence type="ECO:0000313" key="12">
    <source>
        <dbReference type="Proteomes" id="UP000095706"/>
    </source>
</evidence>
<dbReference type="PRINTS" id="PR00781">
    <property type="entry name" value="LIPOSIGPTASE"/>
</dbReference>
<evidence type="ECO:0000256" key="7">
    <source>
        <dbReference type="ARBA" id="ARBA00022989"/>
    </source>
</evidence>
<dbReference type="RefSeq" id="WP_055227548.1">
    <property type="nucleotide sequence ID" value="NZ_CYYV01000007.1"/>
</dbReference>
<dbReference type="GO" id="GO:0016020">
    <property type="term" value="C:membrane"/>
    <property type="evidence" value="ECO:0007669"/>
    <property type="project" value="InterPro"/>
</dbReference>
<dbReference type="AlphaFoldDB" id="A0A174DM26"/>
<protein>
    <submittedName>
        <fullName evidence="11">Lipoprotein signal peptidase</fullName>
    </submittedName>
</protein>
<comment type="similarity">
    <text evidence="1 9">Belongs to the peptidase A8 family.</text>
</comment>
<evidence type="ECO:0000256" key="10">
    <source>
        <dbReference type="SAM" id="Phobius"/>
    </source>
</evidence>
<feature type="transmembrane region" description="Helical" evidence="10">
    <location>
        <begin position="62"/>
        <end position="80"/>
    </location>
</feature>
<keyword evidence="8 10" id="KW-0472">Membrane</keyword>
<evidence type="ECO:0000256" key="4">
    <source>
        <dbReference type="ARBA" id="ARBA00022692"/>
    </source>
</evidence>
<accession>A0A174DM26</accession>
<evidence type="ECO:0000256" key="9">
    <source>
        <dbReference type="RuleBase" id="RU004181"/>
    </source>
</evidence>